<evidence type="ECO:0000313" key="3">
    <source>
        <dbReference type="EMBL" id="MDQ7248928.1"/>
    </source>
</evidence>
<reference evidence="4" key="1">
    <citation type="submission" date="2023-08" db="EMBL/GenBank/DDBJ databases">
        <title>Rhodospirillaceae gen. nov., a novel taxon isolated from the Yangtze River Yuezi River estuary sludge.</title>
        <authorList>
            <person name="Ruan L."/>
        </authorList>
    </citation>
    <scope>NUCLEOTIDE SEQUENCE [LARGE SCALE GENOMIC DNA]</scope>
    <source>
        <strain evidence="4">R-7</strain>
    </source>
</reference>
<feature type="transmembrane region" description="Helical" evidence="2">
    <location>
        <begin position="168"/>
        <end position="188"/>
    </location>
</feature>
<dbReference type="RefSeq" id="WP_379956409.1">
    <property type="nucleotide sequence ID" value="NZ_JAUYVI010000004.1"/>
</dbReference>
<gene>
    <name evidence="3" type="ORF">Q8A70_14680</name>
</gene>
<dbReference type="InterPro" id="IPR011990">
    <property type="entry name" value="TPR-like_helical_dom_sf"/>
</dbReference>
<evidence type="ECO:0008006" key="5">
    <source>
        <dbReference type="Google" id="ProtNLM"/>
    </source>
</evidence>
<dbReference type="SUPFAM" id="SSF81901">
    <property type="entry name" value="HCP-like"/>
    <property type="match status" value="1"/>
</dbReference>
<dbReference type="Proteomes" id="UP001230156">
    <property type="component" value="Unassembled WGS sequence"/>
</dbReference>
<keyword evidence="2" id="KW-1133">Transmembrane helix</keyword>
<evidence type="ECO:0000256" key="1">
    <source>
        <dbReference type="SAM" id="MobiDB-lite"/>
    </source>
</evidence>
<evidence type="ECO:0000256" key="2">
    <source>
        <dbReference type="SAM" id="Phobius"/>
    </source>
</evidence>
<keyword evidence="2" id="KW-0472">Membrane</keyword>
<organism evidence="3 4">
    <name type="scientific">Dongia sedimenti</name>
    <dbReference type="NCBI Taxonomy" id="3064282"/>
    <lineage>
        <taxon>Bacteria</taxon>
        <taxon>Pseudomonadati</taxon>
        <taxon>Pseudomonadota</taxon>
        <taxon>Alphaproteobacteria</taxon>
        <taxon>Rhodospirillales</taxon>
        <taxon>Dongiaceae</taxon>
        <taxon>Dongia</taxon>
    </lineage>
</organism>
<dbReference type="EMBL" id="JAUYVI010000004">
    <property type="protein sequence ID" value="MDQ7248928.1"/>
    <property type="molecule type" value="Genomic_DNA"/>
</dbReference>
<comment type="caution">
    <text evidence="3">The sequence shown here is derived from an EMBL/GenBank/DDBJ whole genome shotgun (WGS) entry which is preliminary data.</text>
</comment>
<accession>A0ABU0YMH9</accession>
<sequence length="351" mass="36621">MALRAEIIGGDPGRAQLRLHGLTPEAGNLRIQIRRNQGPDTYLGGEGRWQSSPDFWFAIDAANRKPSADGIDIAIGPEIVDPIAASLGGNAFQLTLETSAGTLSAPLVIPQHPVLLASGAAGAPQRPAPEPTPAPAPPEPPPVPPAPPTTLKADPDRAPVERPTGGRFGLIVAVIVVILALAIGGFFFRDRVTPLLGGAEESPPQATAPAQGELEQIKTFLSENPNAPERLAKARESLAACQFNWASTLYRDLGQAGDPEAALAMGRIYDPTDPVCPAIGAPNRSLSSDTAGFWYDKAIAAKSVEAMRRKGLMLAASGKDAPKYQEGIDLLKQAAGQGDAEAAAKLKELGL</sequence>
<protein>
    <recommendedName>
        <fullName evidence="5">Sel1 repeat family protein</fullName>
    </recommendedName>
</protein>
<dbReference type="Gene3D" id="1.25.40.10">
    <property type="entry name" value="Tetratricopeptide repeat domain"/>
    <property type="match status" value="1"/>
</dbReference>
<feature type="compositionally biased region" description="Pro residues" evidence="1">
    <location>
        <begin position="126"/>
        <end position="148"/>
    </location>
</feature>
<feature type="region of interest" description="Disordered" evidence="1">
    <location>
        <begin position="120"/>
        <end position="160"/>
    </location>
</feature>
<evidence type="ECO:0000313" key="4">
    <source>
        <dbReference type="Proteomes" id="UP001230156"/>
    </source>
</evidence>
<proteinExistence type="predicted"/>
<name>A0ABU0YMH9_9PROT</name>
<keyword evidence="4" id="KW-1185">Reference proteome</keyword>
<keyword evidence="2" id="KW-0812">Transmembrane</keyword>